<protein>
    <submittedName>
        <fullName evidence="5">Transketolase</fullName>
    </submittedName>
</protein>
<keyword evidence="3" id="KW-0786">Thiamine pyrophosphate</keyword>
<dbReference type="RefSeq" id="WP_123926779.1">
    <property type="nucleotide sequence ID" value="NZ_RKRE01000001.1"/>
</dbReference>
<dbReference type="Gene3D" id="3.40.50.970">
    <property type="match status" value="1"/>
</dbReference>
<dbReference type="SUPFAM" id="SSF52518">
    <property type="entry name" value="Thiamin diphosphate-binding fold (THDP-binding)"/>
    <property type="match status" value="1"/>
</dbReference>
<dbReference type="Pfam" id="PF02780">
    <property type="entry name" value="Transketolase_C"/>
    <property type="match status" value="1"/>
</dbReference>
<dbReference type="InterPro" id="IPR051157">
    <property type="entry name" value="PDH/Transketolase"/>
</dbReference>
<dbReference type="CDD" id="cd07033">
    <property type="entry name" value="TPP_PYR_DXS_TK_like"/>
    <property type="match status" value="1"/>
</dbReference>
<feature type="domain" description="Transketolase-like pyrimidine-binding" evidence="4">
    <location>
        <begin position="5"/>
        <end position="170"/>
    </location>
</feature>
<evidence type="ECO:0000256" key="2">
    <source>
        <dbReference type="ARBA" id="ARBA00007131"/>
    </source>
</evidence>
<dbReference type="Proteomes" id="UP000282654">
    <property type="component" value="Unassembled WGS sequence"/>
</dbReference>
<name>A0A3N5BZU1_9THEO</name>
<evidence type="ECO:0000313" key="6">
    <source>
        <dbReference type="Proteomes" id="UP000282654"/>
    </source>
</evidence>
<dbReference type="Gene3D" id="3.40.50.920">
    <property type="match status" value="1"/>
</dbReference>
<dbReference type="SMART" id="SM00861">
    <property type="entry name" value="Transket_pyr"/>
    <property type="match status" value="1"/>
</dbReference>
<dbReference type="Pfam" id="PF02779">
    <property type="entry name" value="Transket_pyr"/>
    <property type="match status" value="1"/>
</dbReference>
<reference evidence="5 6" key="1">
    <citation type="submission" date="2018-11" db="EMBL/GenBank/DDBJ databases">
        <title>Genomic Encyclopedia of Type Strains, Phase IV (KMG-IV): sequencing the most valuable type-strain genomes for metagenomic binning, comparative biology and taxonomic classification.</title>
        <authorList>
            <person name="Goeker M."/>
        </authorList>
    </citation>
    <scope>NUCLEOTIDE SEQUENCE [LARGE SCALE GENOMIC DNA]</scope>
    <source>
        <strain evidence="5 6">DSM 102936</strain>
    </source>
</reference>
<organism evidence="5 6">
    <name type="scientific">Thermodesulfitimonas autotrophica</name>
    <dbReference type="NCBI Taxonomy" id="1894989"/>
    <lineage>
        <taxon>Bacteria</taxon>
        <taxon>Bacillati</taxon>
        <taxon>Bacillota</taxon>
        <taxon>Clostridia</taxon>
        <taxon>Thermoanaerobacterales</taxon>
        <taxon>Thermoanaerobacteraceae</taxon>
        <taxon>Thermodesulfitimonas</taxon>
    </lineage>
</organism>
<evidence type="ECO:0000313" key="5">
    <source>
        <dbReference type="EMBL" id="RPF49401.1"/>
    </source>
</evidence>
<dbReference type="InterPro" id="IPR029061">
    <property type="entry name" value="THDP-binding"/>
</dbReference>
<evidence type="ECO:0000259" key="4">
    <source>
        <dbReference type="SMART" id="SM00861"/>
    </source>
</evidence>
<dbReference type="InterPro" id="IPR005475">
    <property type="entry name" value="Transketolase-like_Pyr-bd"/>
</dbReference>
<comment type="cofactor">
    <cofactor evidence="1">
        <name>thiamine diphosphate</name>
        <dbReference type="ChEBI" id="CHEBI:58937"/>
    </cofactor>
</comment>
<dbReference type="InterPro" id="IPR033248">
    <property type="entry name" value="Transketolase_C"/>
</dbReference>
<dbReference type="AlphaFoldDB" id="A0A3N5BZU1"/>
<comment type="similarity">
    <text evidence="2">Belongs to the transketolase family.</text>
</comment>
<dbReference type="PANTHER" id="PTHR43825">
    <property type="entry name" value="PYRUVATE DEHYDROGENASE E1 COMPONENT"/>
    <property type="match status" value="1"/>
</dbReference>
<proteinExistence type="inferred from homology"/>
<dbReference type="FunFam" id="3.40.50.970:FF:000129">
    <property type="entry name" value="Transketolase"/>
    <property type="match status" value="1"/>
</dbReference>
<dbReference type="EMBL" id="RKRE01000001">
    <property type="protein sequence ID" value="RPF49401.1"/>
    <property type="molecule type" value="Genomic_DNA"/>
</dbReference>
<comment type="caution">
    <text evidence="5">The sequence shown here is derived from an EMBL/GenBank/DDBJ whole genome shotgun (WGS) entry which is preliminary data.</text>
</comment>
<accession>A0A3N5BZU1</accession>
<dbReference type="InterPro" id="IPR009014">
    <property type="entry name" value="Transketo_C/PFOR_II"/>
</dbReference>
<gene>
    <name evidence="5" type="ORF">EDD75_0211</name>
</gene>
<dbReference type="SUPFAM" id="SSF52922">
    <property type="entry name" value="TK C-terminal domain-like"/>
    <property type="match status" value="1"/>
</dbReference>
<dbReference type="PANTHER" id="PTHR43825:SF1">
    <property type="entry name" value="TRANSKETOLASE-LIKE PYRIMIDINE-BINDING DOMAIN-CONTAINING PROTEIN"/>
    <property type="match status" value="1"/>
</dbReference>
<keyword evidence="6" id="KW-1185">Reference proteome</keyword>
<sequence length="316" mass="32897">MAEKIATREAYGRALVALGAANPDIVVLDADLAKSTKTIDFKKRFPERFFDFGVAEQNMMGTAAGLAAAGKIPFCSTFAVFATGRAFDQIRQSIAYPRLNVKIAASHAGITVGEDGSSHQSVEDIALMRALPNMTVFVPADAVEVAGAVKAAVALDGPVYIRLGRAPVPVIHGEDFVFRPGEAVLLRPGNDATVIATGIMVAAALEAAAVLAQEGVAVRVLNVHTIKPLDVAAVTRAALETGAVVTAEEHSIIGGLGSAVAEVLGEHCPVPLKRVGIRDTFGESGKPQELLEKYGLTPADIVAAVKEVLGRKGKNS</sequence>
<dbReference type="OrthoDB" id="9803371at2"/>
<evidence type="ECO:0000256" key="1">
    <source>
        <dbReference type="ARBA" id="ARBA00001964"/>
    </source>
</evidence>
<evidence type="ECO:0000256" key="3">
    <source>
        <dbReference type="ARBA" id="ARBA00023052"/>
    </source>
</evidence>